<keyword evidence="2" id="KW-1185">Reference proteome</keyword>
<dbReference type="AlphaFoldDB" id="A0A803PU02"/>
<organism evidence="1 2">
    <name type="scientific">Cannabis sativa</name>
    <name type="common">Hemp</name>
    <name type="synonym">Marijuana</name>
    <dbReference type="NCBI Taxonomy" id="3483"/>
    <lineage>
        <taxon>Eukaryota</taxon>
        <taxon>Viridiplantae</taxon>
        <taxon>Streptophyta</taxon>
        <taxon>Embryophyta</taxon>
        <taxon>Tracheophyta</taxon>
        <taxon>Spermatophyta</taxon>
        <taxon>Magnoliopsida</taxon>
        <taxon>eudicotyledons</taxon>
        <taxon>Gunneridae</taxon>
        <taxon>Pentapetalae</taxon>
        <taxon>rosids</taxon>
        <taxon>fabids</taxon>
        <taxon>Rosales</taxon>
        <taxon>Cannabaceae</taxon>
        <taxon>Cannabis</taxon>
    </lineage>
</organism>
<accession>A0A803PU02</accession>
<protein>
    <submittedName>
        <fullName evidence="1">Uncharacterized protein</fullName>
    </submittedName>
</protein>
<reference evidence="1" key="2">
    <citation type="submission" date="2021-03" db="UniProtKB">
        <authorList>
            <consortium name="EnsemblPlants"/>
        </authorList>
    </citation>
    <scope>IDENTIFICATION</scope>
</reference>
<reference evidence="1" key="1">
    <citation type="submission" date="2018-11" db="EMBL/GenBank/DDBJ databases">
        <authorList>
            <person name="Grassa J C."/>
        </authorList>
    </citation>
    <scope>NUCLEOTIDE SEQUENCE [LARGE SCALE GENOMIC DNA]</scope>
</reference>
<sequence>MACFRDSAATSSALESTMANFVGIDDNNRLKTHRQSRKAQTQEGWAWFSLLVHFNQRCLLSKPGDLKATKLYKVRILSRRYYPRLSFLKRLHGHSPPSAYVAFVGKELLRKGLISKIGNGQNTCTTTDHWIPGFRQVTPLSPVPDRVASFITSTLSWDTAKIQSCYPAHVAQTILSIPLPLTPT</sequence>
<evidence type="ECO:0000313" key="1">
    <source>
        <dbReference type="EnsemblPlants" id="cds.evm.model.06.1327"/>
    </source>
</evidence>
<proteinExistence type="predicted"/>
<dbReference type="EnsemblPlants" id="evm.model.06.1327">
    <property type="protein sequence ID" value="cds.evm.model.06.1327"/>
    <property type="gene ID" value="evm.TU.06.1327"/>
</dbReference>
<dbReference type="Gramene" id="evm.model.06.1327">
    <property type="protein sequence ID" value="cds.evm.model.06.1327"/>
    <property type="gene ID" value="evm.TU.06.1327"/>
</dbReference>
<name>A0A803PU02_CANSA</name>
<evidence type="ECO:0000313" key="2">
    <source>
        <dbReference type="Proteomes" id="UP000596661"/>
    </source>
</evidence>
<dbReference type="EMBL" id="UZAU01000603">
    <property type="status" value="NOT_ANNOTATED_CDS"/>
    <property type="molecule type" value="Genomic_DNA"/>
</dbReference>
<dbReference type="Proteomes" id="UP000596661">
    <property type="component" value="Chromosome 6"/>
</dbReference>